<name>A0ABY9BU51_VITVI</name>
<feature type="region of interest" description="Disordered" evidence="1">
    <location>
        <begin position="434"/>
        <end position="469"/>
    </location>
</feature>
<organism evidence="2 3">
    <name type="scientific">Vitis vinifera</name>
    <name type="common">Grape</name>
    <dbReference type="NCBI Taxonomy" id="29760"/>
    <lineage>
        <taxon>Eukaryota</taxon>
        <taxon>Viridiplantae</taxon>
        <taxon>Streptophyta</taxon>
        <taxon>Embryophyta</taxon>
        <taxon>Tracheophyta</taxon>
        <taxon>Spermatophyta</taxon>
        <taxon>Magnoliopsida</taxon>
        <taxon>eudicotyledons</taxon>
        <taxon>Gunneridae</taxon>
        <taxon>Pentapetalae</taxon>
        <taxon>rosids</taxon>
        <taxon>Vitales</taxon>
        <taxon>Vitaceae</taxon>
        <taxon>Viteae</taxon>
        <taxon>Vitis</taxon>
    </lineage>
</organism>
<protein>
    <recommendedName>
        <fullName evidence="4">DUF4283 domain-containing protein</fullName>
    </recommendedName>
</protein>
<evidence type="ECO:0000256" key="1">
    <source>
        <dbReference type="SAM" id="MobiDB-lite"/>
    </source>
</evidence>
<keyword evidence="3" id="KW-1185">Reference proteome</keyword>
<proteinExistence type="predicted"/>
<feature type="compositionally biased region" description="Basic and acidic residues" evidence="1">
    <location>
        <begin position="434"/>
        <end position="445"/>
    </location>
</feature>
<dbReference type="PANTHER" id="PTHR34427:SF5">
    <property type="entry name" value="DUF4283 DOMAIN-CONTAINING PROTEIN"/>
    <property type="match status" value="1"/>
</dbReference>
<evidence type="ECO:0008006" key="4">
    <source>
        <dbReference type="Google" id="ProtNLM"/>
    </source>
</evidence>
<sequence>MRVVGLPLHLWGPEVLKKIGDSCGGFVAVDEDTAHLRHLQWARVLVTLDGRRMPGMLKVVVGLSCFSIQLWWEVPPWFSTEVSSCGFSGLEVRGEVTGETRAVESVRVQVPLQQLEADAVSLCDGGSEGKGLVVVDGSEKAMVGSGLQKAVEGNGDGKLANCNRRCLGGVSCKGTRSGAAGGLKKLGFQGLKEAQVVQGFSSKAAHLCSGPLEGSKVLKSKEACGVGHLAKKAHRLPALCVAQGGGEGSVNVHYRSDSKNSPSEEPTLLGASFSSRGHYFQNRKLSPPVELHTSTDMALMEEAARHPGSFSFSVSPLGTRAASSPSFCGTDLGSEGCGVVFAVDSLGEDNSPLRMVSENDSSLEFEEAGVIPIEVAVGEKDKEEGSCLGLASSEKVPMENWSSSNLEAFSDWLGMPTVDFEAEILALLRKMEARKEVREREDGKRKNSSSSKSERELKKLGCFMQGIRR</sequence>
<evidence type="ECO:0000313" key="3">
    <source>
        <dbReference type="Proteomes" id="UP001227230"/>
    </source>
</evidence>
<dbReference type="EMBL" id="CP126651">
    <property type="protein sequence ID" value="WJZ86290.1"/>
    <property type="molecule type" value="Genomic_DNA"/>
</dbReference>
<dbReference type="PANTHER" id="PTHR34427">
    <property type="entry name" value="DUF4283 DOMAIN PROTEIN"/>
    <property type="match status" value="1"/>
</dbReference>
<accession>A0ABY9BU51</accession>
<gene>
    <name evidence="2" type="ORF">VitviT2T_005759</name>
</gene>
<evidence type="ECO:0000313" key="2">
    <source>
        <dbReference type="EMBL" id="WJZ86290.1"/>
    </source>
</evidence>
<reference evidence="2 3" key="1">
    <citation type="journal article" date="2023" name="Hortic Res">
        <title>The complete reference genome for grapevine (Vitis vinifera L.) genetics and breeding.</title>
        <authorList>
            <person name="Shi X."/>
            <person name="Cao S."/>
            <person name="Wang X."/>
            <person name="Huang S."/>
            <person name="Wang Y."/>
            <person name="Liu Z."/>
            <person name="Liu W."/>
            <person name="Leng X."/>
            <person name="Peng Y."/>
            <person name="Wang N."/>
            <person name="Wang Y."/>
            <person name="Ma Z."/>
            <person name="Xu X."/>
            <person name="Zhang F."/>
            <person name="Xue H."/>
            <person name="Zhong H."/>
            <person name="Wang Y."/>
            <person name="Zhang K."/>
            <person name="Velt A."/>
            <person name="Avia K."/>
            <person name="Holtgrawe D."/>
            <person name="Grimplet J."/>
            <person name="Matus J.T."/>
            <person name="Ware D."/>
            <person name="Wu X."/>
            <person name="Wang H."/>
            <person name="Liu C."/>
            <person name="Fang Y."/>
            <person name="Rustenholz C."/>
            <person name="Cheng Z."/>
            <person name="Xiao H."/>
            <person name="Zhou Y."/>
        </authorList>
    </citation>
    <scope>NUCLEOTIDE SEQUENCE [LARGE SCALE GENOMIC DNA]</scope>
    <source>
        <strain evidence="3">cv. Pinot noir / PN40024</strain>
        <tissue evidence="2">Leaf</tissue>
    </source>
</reference>
<dbReference type="Proteomes" id="UP001227230">
    <property type="component" value="Chromosome 4"/>
</dbReference>